<proteinExistence type="predicted"/>
<feature type="domain" description="ORC1/DEAH AAA+ ATPase" evidence="1">
    <location>
        <begin position="47"/>
        <end position="166"/>
    </location>
</feature>
<sequence length="191" mass="21236">MNTQRNPYTLHAAMKPVALVGREQELEDWDVSLDRATDYGFIDAPHILCGHRGVGKTVLLAEMARIARNKEWVVCQLEAKQQGKDLQTVLGGGTDSGALEIDVKKLIRGTATELKEQRRGLAVLIDEAQDLDKEELAALASCAQMASIESLPFLLVLIGLPILKKKLTESKSYAERFSFKDMERLNEDDAR</sequence>
<evidence type="ECO:0000313" key="2">
    <source>
        <dbReference type="EMBL" id="KQB84760.1"/>
    </source>
</evidence>
<accession>A0A0Q1DX11</accession>
<organism evidence="2 3">
    <name type="scientific">Corynebacterium lowii</name>
    <dbReference type="NCBI Taxonomy" id="1544413"/>
    <lineage>
        <taxon>Bacteria</taxon>
        <taxon>Bacillati</taxon>
        <taxon>Actinomycetota</taxon>
        <taxon>Actinomycetes</taxon>
        <taxon>Mycobacteriales</taxon>
        <taxon>Corynebacteriaceae</taxon>
        <taxon>Corynebacterium</taxon>
    </lineage>
</organism>
<comment type="caution">
    <text evidence="2">The sequence shown here is derived from an EMBL/GenBank/DDBJ whole genome shotgun (WGS) entry which is preliminary data.</text>
</comment>
<dbReference type="InterPro" id="IPR049945">
    <property type="entry name" value="AAA_22"/>
</dbReference>
<dbReference type="AlphaFoldDB" id="A0A0Q1DX11"/>
<dbReference type="Pfam" id="PF13401">
    <property type="entry name" value="AAA_22"/>
    <property type="match status" value="1"/>
</dbReference>
<evidence type="ECO:0000259" key="1">
    <source>
        <dbReference type="Pfam" id="PF13401"/>
    </source>
</evidence>
<evidence type="ECO:0000313" key="3">
    <source>
        <dbReference type="Proteomes" id="UP000050488"/>
    </source>
</evidence>
<protein>
    <recommendedName>
        <fullName evidence="1">ORC1/DEAH AAA+ ATPase domain-containing protein</fullName>
    </recommendedName>
</protein>
<dbReference type="STRING" id="1544413.Clow_02018"/>
<name>A0A0Q1DX11_9CORY</name>
<reference evidence="2 3" key="1">
    <citation type="submission" date="2015-10" db="EMBL/GenBank/DDBJ databases">
        <title>Corynebacteirum lowii and Corynebacterium oculi species nova, derived from human clinical disease and and emended description of Corynebacterium mastiditis.</title>
        <authorList>
            <person name="Bernard K."/>
            <person name="Pacheco A.L."/>
            <person name="Mcdougall C."/>
            <person name="Burtx T."/>
            <person name="Weibe D."/>
            <person name="Tyler S."/>
            <person name="Olson A.B."/>
            <person name="Cnockaert M."/>
            <person name="Eguchi H."/>
            <person name="Kuwahara T."/>
            <person name="Nakayama-Imaohji H."/>
            <person name="Boudewijins M."/>
            <person name="Van Hoecke F."/>
            <person name="Bernier A.-M."/>
            <person name="Vandamme P."/>
        </authorList>
    </citation>
    <scope>NUCLEOTIDE SEQUENCE [LARGE SCALE GENOMIC DNA]</scope>
    <source>
        <strain evidence="2 3">NML 130206</strain>
    </source>
</reference>
<dbReference type="Proteomes" id="UP000050488">
    <property type="component" value="Unassembled WGS sequence"/>
</dbReference>
<dbReference type="InterPro" id="IPR027417">
    <property type="entry name" value="P-loop_NTPase"/>
</dbReference>
<dbReference type="EMBL" id="LKEV01000007">
    <property type="protein sequence ID" value="KQB84760.1"/>
    <property type="molecule type" value="Genomic_DNA"/>
</dbReference>
<dbReference type="OrthoDB" id="2020141at2"/>
<dbReference type="GO" id="GO:0016887">
    <property type="term" value="F:ATP hydrolysis activity"/>
    <property type="evidence" value="ECO:0007669"/>
    <property type="project" value="InterPro"/>
</dbReference>
<gene>
    <name evidence="2" type="ORF">Clow_02018</name>
</gene>
<dbReference type="SUPFAM" id="SSF52540">
    <property type="entry name" value="P-loop containing nucleoside triphosphate hydrolases"/>
    <property type="match status" value="1"/>
</dbReference>
<dbReference type="RefSeq" id="WP_082418639.1">
    <property type="nucleotide sequence ID" value="NZ_JAUSQY010000001.1"/>
</dbReference>
<dbReference type="PATRIC" id="fig|1544413.3.peg.2022"/>
<keyword evidence="3" id="KW-1185">Reference proteome</keyword>
<dbReference type="Gene3D" id="3.40.50.300">
    <property type="entry name" value="P-loop containing nucleotide triphosphate hydrolases"/>
    <property type="match status" value="1"/>
</dbReference>